<keyword evidence="2" id="KW-1185">Reference proteome</keyword>
<name>A0A135U6N7_9PEZI</name>
<organism evidence="1 2">
    <name type="scientific">Colletotrichum nymphaeae SA-01</name>
    <dbReference type="NCBI Taxonomy" id="1460502"/>
    <lineage>
        <taxon>Eukaryota</taxon>
        <taxon>Fungi</taxon>
        <taxon>Dikarya</taxon>
        <taxon>Ascomycota</taxon>
        <taxon>Pezizomycotina</taxon>
        <taxon>Sordariomycetes</taxon>
        <taxon>Hypocreomycetidae</taxon>
        <taxon>Glomerellales</taxon>
        <taxon>Glomerellaceae</taxon>
        <taxon>Colletotrichum</taxon>
        <taxon>Colletotrichum acutatum species complex</taxon>
    </lineage>
</organism>
<dbReference type="EMBL" id="JEMN01000812">
    <property type="protein sequence ID" value="KXH56023.1"/>
    <property type="molecule type" value="Genomic_DNA"/>
</dbReference>
<dbReference type="AlphaFoldDB" id="A0A135U6N7"/>
<sequence length="269" mass="30646">MAISNDPAIKKLIDDSLRLDEFATKRLWNHLFSKEIFSEKEFVIGPEQPPVELHSRRRVDFIIERYSGRELVIQVMVELKKGRAGPQDVVDVESQLYSACYEYYTEHPERERMWTCSICGPRVRIWAFDAHLDYLVPACPAYGAIGEISSYLDFRTSEATLMAYFDTIKQNLQPPDAVFEVSEASTSDESMSDDVILEELNPASVTFAVAVKRRSQGPKIKTRDGTEVSTDKARWKPAQCMVDGTMVKGFKYVGNSGTVYFSMNVNNYF</sequence>
<gene>
    <name evidence="1" type="ORF">CNYM01_14169</name>
</gene>
<accession>A0A135U6N7</accession>
<dbReference type="OrthoDB" id="5418574at2759"/>
<proteinExistence type="predicted"/>
<comment type="caution">
    <text evidence="1">The sequence shown here is derived from an EMBL/GenBank/DDBJ whole genome shotgun (WGS) entry which is preliminary data.</text>
</comment>
<evidence type="ECO:0000313" key="1">
    <source>
        <dbReference type="EMBL" id="KXH56023.1"/>
    </source>
</evidence>
<reference evidence="1 2" key="1">
    <citation type="submission" date="2014-02" db="EMBL/GenBank/DDBJ databases">
        <title>The genome sequence of Colletotrichum nymphaeae SA-01.</title>
        <authorList>
            <person name="Baroncelli R."/>
            <person name="Thon M.R."/>
        </authorList>
    </citation>
    <scope>NUCLEOTIDE SEQUENCE [LARGE SCALE GENOMIC DNA]</scope>
    <source>
        <strain evidence="1 2">SA-01</strain>
    </source>
</reference>
<dbReference type="Proteomes" id="UP000070054">
    <property type="component" value="Unassembled WGS sequence"/>
</dbReference>
<protein>
    <submittedName>
        <fullName evidence="1">Uncharacterized protein</fullName>
    </submittedName>
</protein>
<evidence type="ECO:0000313" key="2">
    <source>
        <dbReference type="Proteomes" id="UP000070054"/>
    </source>
</evidence>